<name>A0A0U3N4N4_9BURK</name>
<organism evidence="2 3">
    <name type="scientific">Roseateles depolymerans</name>
    <dbReference type="NCBI Taxonomy" id="76731"/>
    <lineage>
        <taxon>Bacteria</taxon>
        <taxon>Pseudomonadati</taxon>
        <taxon>Pseudomonadota</taxon>
        <taxon>Betaproteobacteria</taxon>
        <taxon>Burkholderiales</taxon>
        <taxon>Sphaerotilaceae</taxon>
        <taxon>Roseateles</taxon>
    </lineage>
</organism>
<feature type="domain" description="DUF4397" evidence="1">
    <location>
        <begin position="38"/>
        <end position="154"/>
    </location>
</feature>
<dbReference type="OrthoDB" id="9149069at2"/>
<dbReference type="Pfam" id="PF14344">
    <property type="entry name" value="DUF4397"/>
    <property type="match status" value="2"/>
</dbReference>
<accession>A0A0U3N4N4</accession>
<dbReference type="PROSITE" id="PS51257">
    <property type="entry name" value="PROKAR_LIPOPROTEIN"/>
    <property type="match status" value="1"/>
</dbReference>
<sequence precursor="true">MRFKRLAKGVAKGSALGLSLVATLALVAGCGGGSDDKAQVRLLNASIGVASLDLAVGDDEKVVTSGVAYAAVGDYEGVATDDSLLEVQNATSGATLVSTTPTLSTSNKYTLIAYGVSGSVKSTLITETEDTPDSGKSKLQILNLAPDAGALDIYETATSDTDLSGAATLASSVASGSGSGYLSIKSGTFRLVVTAASETSDVRLEIPSITLPDKGVSTLILTGSNGGLLVNGMQLVQKGTLTNLPNTYSRVRVISGLTSGTVTASLGGTQLLSTSTSPAIGGYVKVTAGTPSLSLAVNGNAVSADAGTLVAGYDYTMVVYGDAAAPTVKLITDDNKLPTSSTYAKIRLFNGLSNNSTEMSLFLDYSTKASGVLPGTASTPVQLTATTDSLLTVNSTASSTPLFTQADTDILAQGVYTVFLLGDGTSASTVGASLVKER</sequence>
<feature type="domain" description="DUF4397" evidence="1">
    <location>
        <begin position="249"/>
        <end position="351"/>
    </location>
</feature>
<dbReference type="EMBL" id="CP013729">
    <property type="protein sequence ID" value="ALV09172.1"/>
    <property type="molecule type" value="Genomic_DNA"/>
</dbReference>
<evidence type="ECO:0000313" key="3">
    <source>
        <dbReference type="Proteomes" id="UP000060699"/>
    </source>
</evidence>
<dbReference type="STRING" id="76731.RD2015_4734"/>
<protein>
    <recommendedName>
        <fullName evidence="1">DUF4397 domain-containing protein</fullName>
    </recommendedName>
</protein>
<evidence type="ECO:0000313" key="2">
    <source>
        <dbReference type="EMBL" id="ALV09172.1"/>
    </source>
</evidence>
<keyword evidence="3" id="KW-1185">Reference proteome</keyword>
<gene>
    <name evidence="2" type="ORF">RD2015_4734</name>
</gene>
<evidence type="ECO:0000259" key="1">
    <source>
        <dbReference type="Pfam" id="PF14344"/>
    </source>
</evidence>
<proteinExistence type="predicted"/>
<dbReference type="KEGG" id="rdp:RD2015_4734"/>
<dbReference type="Proteomes" id="UP000060699">
    <property type="component" value="Chromosome"/>
</dbReference>
<dbReference type="AlphaFoldDB" id="A0A0U3N4N4"/>
<reference evidence="2 3" key="1">
    <citation type="submission" date="2015-12" db="EMBL/GenBank/DDBJ databases">
        <title>Complete genome of Roseateles depolymerans KCTC 42856.</title>
        <authorList>
            <person name="Kim K.M."/>
        </authorList>
    </citation>
    <scope>NUCLEOTIDE SEQUENCE [LARGE SCALE GENOMIC DNA]</scope>
    <source>
        <strain evidence="2 3">KCTC 42856</strain>
    </source>
</reference>
<dbReference type="InterPro" id="IPR025510">
    <property type="entry name" value="DUF4397"/>
</dbReference>
<dbReference type="RefSeq" id="WP_058936995.1">
    <property type="nucleotide sequence ID" value="NZ_CP013729.1"/>
</dbReference>